<evidence type="ECO:0000313" key="2">
    <source>
        <dbReference type="Proteomes" id="UP000007148"/>
    </source>
</evidence>
<reference evidence="1 2" key="1">
    <citation type="journal article" date="2011" name="PLoS Pathog.">
        <title>Endophytic Life Strategies Decoded by Genome and Transcriptome Analyses of the Mutualistic Root Symbiont Piriformospora indica.</title>
        <authorList>
            <person name="Zuccaro A."/>
            <person name="Lahrmann U."/>
            <person name="Guldener U."/>
            <person name="Langen G."/>
            <person name="Pfiffi S."/>
            <person name="Biedenkopf D."/>
            <person name="Wong P."/>
            <person name="Samans B."/>
            <person name="Grimm C."/>
            <person name="Basiewicz M."/>
            <person name="Murat C."/>
            <person name="Martin F."/>
            <person name="Kogel K.H."/>
        </authorList>
    </citation>
    <scope>NUCLEOTIDE SEQUENCE [LARGE SCALE GENOMIC DNA]</scope>
    <source>
        <strain evidence="1 2">DSM 11827</strain>
    </source>
</reference>
<dbReference type="AlphaFoldDB" id="G4TW17"/>
<dbReference type="HOGENOM" id="CLU_055669_0_0_1"/>
<sequence length="395" mass="44985">MPSSAISPTSMHLPPEIWQNILEEAIYVPQFLDVDPMESCGPPYHLQYFDRGAYWASSGYATICDIAHGNVPVEALPCALRIYFSNCRCKDSSNGSKPFRKHLSRLLDHESAQDDALTPWKLRIVEFSPSYPPIGDFLLEMHRISNLKSVINVPASFMTSAFHLKVQPSFLWALYRLPETFVFPVSALSMVTTLSLSFYAGINALPTHLPALRYLHVMLSPFFPFERVVDWLKVIGKQLRTFYCLGRIRERQLSPTIWELCPSIEILQLSPRIFWVQVPRGHPIHTLRLSPEFDENESNMVCPECGLVHGAMLKLSAPMEDYAASGIRTLACFGPWSKLHTPMVGRADLRGNIVCLSRQARRLGMRFVDFSWVSFEDYVISQLEIGQMTRRKDLS</sequence>
<proteinExistence type="predicted"/>
<organism evidence="1 2">
    <name type="scientific">Serendipita indica (strain DSM 11827)</name>
    <name type="common">Root endophyte fungus</name>
    <name type="synonym">Piriformospora indica</name>
    <dbReference type="NCBI Taxonomy" id="1109443"/>
    <lineage>
        <taxon>Eukaryota</taxon>
        <taxon>Fungi</taxon>
        <taxon>Dikarya</taxon>
        <taxon>Basidiomycota</taxon>
        <taxon>Agaricomycotina</taxon>
        <taxon>Agaricomycetes</taxon>
        <taxon>Sebacinales</taxon>
        <taxon>Serendipitaceae</taxon>
        <taxon>Serendipita</taxon>
    </lineage>
</organism>
<accession>G4TW17</accession>
<gene>
    <name evidence="1" type="ORF">PIIN_09493</name>
</gene>
<dbReference type="EMBL" id="CAFZ01000463">
    <property type="protein sequence ID" value="CCA75510.1"/>
    <property type="molecule type" value="Genomic_DNA"/>
</dbReference>
<dbReference type="Proteomes" id="UP000007148">
    <property type="component" value="Unassembled WGS sequence"/>
</dbReference>
<evidence type="ECO:0008006" key="3">
    <source>
        <dbReference type="Google" id="ProtNLM"/>
    </source>
</evidence>
<keyword evidence="2" id="KW-1185">Reference proteome</keyword>
<dbReference type="InParanoid" id="G4TW17"/>
<dbReference type="OrthoDB" id="3135357at2759"/>
<protein>
    <recommendedName>
        <fullName evidence="3">F-box domain-containing protein</fullName>
    </recommendedName>
</protein>
<comment type="caution">
    <text evidence="1">The sequence shown here is derived from an EMBL/GenBank/DDBJ whole genome shotgun (WGS) entry which is preliminary data.</text>
</comment>
<evidence type="ECO:0000313" key="1">
    <source>
        <dbReference type="EMBL" id="CCA75510.1"/>
    </source>
</evidence>
<name>G4TW17_SERID</name>